<evidence type="ECO:0000313" key="4">
    <source>
        <dbReference type="Proteomes" id="UP000035963"/>
    </source>
</evidence>
<feature type="transmembrane region" description="Helical" evidence="2">
    <location>
        <begin position="312"/>
        <end position="337"/>
    </location>
</feature>
<dbReference type="PATRIC" id="fig|908627.4.peg.7986"/>
<dbReference type="AlphaFoldDB" id="A0A0J1CL75"/>
<evidence type="ECO:0000313" key="3">
    <source>
        <dbReference type="EMBL" id="KLU21515.1"/>
    </source>
</evidence>
<keyword evidence="2" id="KW-1133">Transmembrane helix</keyword>
<feature type="region of interest" description="Disordered" evidence="1">
    <location>
        <begin position="650"/>
        <end position="685"/>
    </location>
</feature>
<proteinExistence type="predicted"/>
<dbReference type="RefSeq" id="WP_047896929.1">
    <property type="nucleotide sequence ID" value="NZ_AEJF01000214.1"/>
</dbReference>
<feature type="region of interest" description="Disordered" evidence="1">
    <location>
        <begin position="193"/>
        <end position="246"/>
    </location>
</feature>
<gene>
    <name evidence="3" type="ORF">EOS_35705</name>
</gene>
<dbReference type="Proteomes" id="UP000035963">
    <property type="component" value="Unassembled WGS sequence"/>
</dbReference>
<feature type="transmembrane region" description="Helical" evidence="2">
    <location>
        <begin position="438"/>
        <end position="456"/>
    </location>
</feature>
<keyword evidence="2" id="KW-0472">Membrane</keyword>
<feature type="compositionally biased region" description="Low complexity" evidence="1">
    <location>
        <begin position="208"/>
        <end position="219"/>
    </location>
</feature>
<dbReference type="EMBL" id="AEJF01000214">
    <property type="protein sequence ID" value="KLU21515.1"/>
    <property type="molecule type" value="Genomic_DNA"/>
</dbReference>
<accession>A0A0J1CL75</accession>
<protein>
    <recommendedName>
        <fullName evidence="5">Transmembrane protein</fullName>
    </recommendedName>
</protein>
<evidence type="ECO:0000256" key="2">
    <source>
        <dbReference type="SAM" id="Phobius"/>
    </source>
</evidence>
<organism evidence="3 4">
    <name type="scientific">Caballeronia mineralivorans PML1(12)</name>
    <dbReference type="NCBI Taxonomy" id="908627"/>
    <lineage>
        <taxon>Bacteria</taxon>
        <taxon>Pseudomonadati</taxon>
        <taxon>Pseudomonadota</taxon>
        <taxon>Betaproteobacteria</taxon>
        <taxon>Burkholderiales</taxon>
        <taxon>Burkholderiaceae</taxon>
        <taxon>Caballeronia</taxon>
    </lineage>
</organism>
<keyword evidence="2" id="KW-0812">Transmembrane</keyword>
<evidence type="ECO:0000256" key="1">
    <source>
        <dbReference type="SAM" id="MobiDB-lite"/>
    </source>
</evidence>
<evidence type="ECO:0008006" key="5">
    <source>
        <dbReference type="Google" id="ProtNLM"/>
    </source>
</evidence>
<name>A0A0J1CL75_9BURK</name>
<comment type="caution">
    <text evidence="3">The sequence shown here is derived from an EMBL/GenBank/DDBJ whole genome shotgun (WGS) entry which is preliminary data.</text>
</comment>
<sequence length="685" mass="73103">MTYAAEISELKSHVVVTSSDNASKVGTFQECGIPHLVQHSNGGIFDLRTLFNAEFSGACAEFRKTQTSSSADVDCRKNADGLHPDAANKLHLDTVAKQTPNPFNITLAVKSSSRMSAVLLSIFAPWTGVAGSNAVVQCATLGAEAAGSALPFVADIGLAIGYSSSICAVAETATVIHDVRKIVLDQVKANRDKQQNQAGYENFKHGNKSVPPSKADSPPASDPTREASSLPIEPQPLSPPMTAEQKQQLIEDASAHLRYENANGRSNALRWEWLKIGIAFIRDCALQLAAVANRAAITAKILDSAVSVSANVAGVFASAFSIATSLFHAAAGIVDLIHAHLTRERAVHAGDEMKACMDDDKQVLDLEKLGDRADLDGEGMINEAKAKKQKDAIHEVQNPKELKDVNGVHSLISNHFLKNQSQAVSETKTVRWRAGVRVLYGVLGASVAIAGLALSATGVGGVIVVGAISAAGAVLGMLWLGFAVYKTYANWKAGREKHEREENEKPAAIASSDQPLAFAESEFLNNSSLQANGHIAATLLARHLAGGKEAAAQDALERQEQIRHALANANAKPAQSSTETTAVFEATNQIGHSGVPISAEGLKLRRKTATRVLLKTGMSREQVSRLKTLTRDESKAPEVLEEIKGYLLGNAARERSARPPKERKGLRQRLTDATRQVPILRARPA</sequence>
<reference evidence="3 4" key="1">
    <citation type="journal article" date="2015" name="Genome Announc.">
        <title>Draft Genome Sequence of Burkholderia sp. Strain PML1(12), an Ectomycorrhizosphere-Inhabiting Bacterium with Effective Mineral-Weathering Ability.</title>
        <authorList>
            <person name="Uroz S."/>
            <person name="Oger P."/>
        </authorList>
    </citation>
    <scope>NUCLEOTIDE SEQUENCE [LARGE SCALE GENOMIC DNA]</scope>
    <source>
        <strain evidence="4">PML1(12)</strain>
    </source>
</reference>
<feature type="compositionally biased region" description="Basic and acidic residues" evidence="1">
    <location>
        <begin position="652"/>
        <end position="672"/>
    </location>
</feature>
<feature type="transmembrane region" description="Helical" evidence="2">
    <location>
        <begin position="462"/>
        <end position="485"/>
    </location>
</feature>
<keyword evidence="4" id="KW-1185">Reference proteome</keyword>